<feature type="chain" id="PRO_5043710232" description="Platelet-derived growth factor (PDGF) family profile domain-containing protein" evidence="2">
    <location>
        <begin position="27"/>
        <end position="386"/>
    </location>
</feature>
<protein>
    <recommendedName>
        <fullName evidence="3">Platelet-derived growth factor (PDGF) family profile domain-containing protein</fullName>
    </recommendedName>
</protein>
<evidence type="ECO:0000259" key="3">
    <source>
        <dbReference type="PROSITE" id="PS50278"/>
    </source>
</evidence>
<name>A0AAW0TRZ6_SCYPA</name>
<dbReference type="GO" id="GO:0008083">
    <property type="term" value="F:growth factor activity"/>
    <property type="evidence" value="ECO:0007669"/>
    <property type="project" value="InterPro"/>
</dbReference>
<organism evidence="4 5">
    <name type="scientific">Scylla paramamosain</name>
    <name type="common">Mud crab</name>
    <dbReference type="NCBI Taxonomy" id="85552"/>
    <lineage>
        <taxon>Eukaryota</taxon>
        <taxon>Metazoa</taxon>
        <taxon>Ecdysozoa</taxon>
        <taxon>Arthropoda</taxon>
        <taxon>Crustacea</taxon>
        <taxon>Multicrustacea</taxon>
        <taxon>Malacostraca</taxon>
        <taxon>Eumalacostraca</taxon>
        <taxon>Eucarida</taxon>
        <taxon>Decapoda</taxon>
        <taxon>Pleocyemata</taxon>
        <taxon>Brachyura</taxon>
        <taxon>Eubrachyura</taxon>
        <taxon>Portunoidea</taxon>
        <taxon>Portunidae</taxon>
        <taxon>Portuninae</taxon>
        <taxon>Scylla</taxon>
    </lineage>
</organism>
<evidence type="ECO:0000256" key="1">
    <source>
        <dbReference type="SAM" id="MobiDB-lite"/>
    </source>
</evidence>
<reference evidence="4 5" key="1">
    <citation type="submission" date="2023-03" db="EMBL/GenBank/DDBJ databases">
        <title>High-quality genome of Scylla paramamosain provides insights in environmental adaptation.</title>
        <authorList>
            <person name="Zhang L."/>
        </authorList>
    </citation>
    <scope>NUCLEOTIDE SEQUENCE [LARGE SCALE GENOMIC DNA]</scope>
    <source>
        <strain evidence="4">LZ_2023a</strain>
        <tissue evidence="4">Muscle</tissue>
    </source>
</reference>
<sequence length="386" mass="43466">MRAVGWLPLPLPLTLTLTLGLTLVLAEVQGDSIAPGIRVLQSRPKRQDSRIIFPDSQSGPGMFVPRPPPLVEPSPEEGPDTALELPEDLDLNTMGRHDLSVINAIENITAFANFFGITLPSQDVVDKSFQIGSRMANDVGDAAEMATMATCKPEIRTVELDLPSQANTLFYPTCVRLEQCGGCCYGPLLTCRPKLTKVVRFKVLKTVVNRSSNIDSARSRSDSRRQRRRRRRRRREVVPSFHVVEAIKHVQCECGCKVQEQDCNPTIHNYLQSECACVCKRRDEKAKCEQQSSIKYWDNDSCACYCRKPVDCGTGEFFSQDSCNCERLVARGGFAVDTVEGHVERSRPFERPSRRRPVRIPLRHESLSNRPTLLNILHSPRREISF</sequence>
<feature type="signal peptide" evidence="2">
    <location>
        <begin position="1"/>
        <end position="26"/>
    </location>
</feature>
<dbReference type="InterPro" id="IPR000072">
    <property type="entry name" value="PDGF/VEGF_dom"/>
</dbReference>
<feature type="compositionally biased region" description="Basic residues" evidence="1">
    <location>
        <begin position="225"/>
        <end position="234"/>
    </location>
</feature>
<keyword evidence="2" id="KW-0732">Signal</keyword>
<dbReference type="PROSITE" id="PS50278">
    <property type="entry name" value="PDGF_2"/>
    <property type="match status" value="1"/>
</dbReference>
<gene>
    <name evidence="4" type="ORF">O3P69_009075</name>
</gene>
<feature type="domain" description="Platelet-derived growth factor (PDGF) family profile" evidence="3">
    <location>
        <begin position="138"/>
        <end position="259"/>
    </location>
</feature>
<keyword evidence="5" id="KW-1185">Reference proteome</keyword>
<feature type="region of interest" description="Disordered" evidence="1">
    <location>
        <begin position="214"/>
        <end position="234"/>
    </location>
</feature>
<dbReference type="AlphaFoldDB" id="A0AAW0TRZ6"/>
<dbReference type="EMBL" id="JARAKH010000027">
    <property type="protein sequence ID" value="KAK8389823.1"/>
    <property type="molecule type" value="Genomic_DNA"/>
</dbReference>
<accession>A0AAW0TRZ6</accession>
<comment type="caution">
    <text evidence="4">The sequence shown here is derived from an EMBL/GenBank/DDBJ whole genome shotgun (WGS) entry which is preliminary data.</text>
</comment>
<dbReference type="GO" id="GO:0016020">
    <property type="term" value="C:membrane"/>
    <property type="evidence" value="ECO:0007669"/>
    <property type="project" value="InterPro"/>
</dbReference>
<proteinExistence type="predicted"/>
<dbReference type="Pfam" id="PF00341">
    <property type="entry name" value="PDGF"/>
    <property type="match status" value="1"/>
</dbReference>
<evidence type="ECO:0000313" key="4">
    <source>
        <dbReference type="EMBL" id="KAK8389823.1"/>
    </source>
</evidence>
<dbReference type="Proteomes" id="UP001487740">
    <property type="component" value="Unassembled WGS sequence"/>
</dbReference>
<dbReference type="InterPro" id="IPR029034">
    <property type="entry name" value="Cystine-knot_cytokine"/>
</dbReference>
<evidence type="ECO:0000256" key="2">
    <source>
        <dbReference type="SAM" id="SignalP"/>
    </source>
</evidence>
<evidence type="ECO:0000313" key="5">
    <source>
        <dbReference type="Proteomes" id="UP001487740"/>
    </source>
</evidence>
<dbReference type="Gene3D" id="2.10.90.10">
    <property type="entry name" value="Cystine-knot cytokines"/>
    <property type="match status" value="1"/>
</dbReference>
<dbReference type="SUPFAM" id="SSF57501">
    <property type="entry name" value="Cystine-knot cytokines"/>
    <property type="match status" value="1"/>
</dbReference>